<feature type="transmembrane region" description="Helical" evidence="1">
    <location>
        <begin position="56"/>
        <end position="76"/>
    </location>
</feature>
<evidence type="ECO:0000256" key="1">
    <source>
        <dbReference type="SAM" id="Phobius"/>
    </source>
</evidence>
<name>A0A2I2GSR2_9EURO</name>
<keyword evidence="1" id="KW-1133">Transmembrane helix</keyword>
<dbReference type="PRINTS" id="PR00050">
    <property type="entry name" value="COLDSHOCK"/>
</dbReference>
<dbReference type="AlphaFoldDB" id="A0A2I2GSR2"/>
<dbReference type="PROSITE" id="PS00352">
    <property type="entry name" value="CSD_1"/>
    <property type="match status" value="1"/>
</dbReference>
<protein>
    <recommendedName>
        <fullName evidence="2">CSD domain-containing protein</fullName>
    </recommendedName>
</protein>
<keyword evidence="1" id="KW-0812">Transmembrane</keyword>
<dbReference type="Proteomes" id="UP000234275">
    <property type="component" value="Unassembled WGS sequence"/>
</dbReference>
<sequence>MHVCSSCWSPVISAGTTAGCFAPDSAIFAFLKTWPSSWLQPGYSGIKRVAILEEEAFEHGIASAFLVFVVTFAWFLKDRTLGNRSSVRLLREMTSYCRLVALVALALLSIASTSAGLAQCEASKPEGPVLVTPDCVDAEYSTPVIDSETDEASPQAHRRVSGHFNGTDIRFNVYLQPQAQWDGRFFQLVYPTQDENATEHTIGLGIESGAYTVQVTGTQGYRADAAAAKFSRTLATKYYNVSESRHIYGYIYGGSGGSFQTIAAMENTQGVWDGGVPIVQAVPVSLVLNYGVRQLGAFVLENKASQVIDAIRPGGSGNPHEGLNEMQKDVLHEVTLMGMPLAAWEDYDTALNGSNLIALGALARDMDPSYVDDFWSLPGYVGTDESDLGELFRAALINITATVEEVERDSNDVPTTLVLNQAPSNVSHPAALEFSVYSADGKTKHAVSGSLDLERRVLILANDNDPAVLGNLTAGQSLRIDNRWFLALHTYHRHQVPTRDGFYGFDQLRDADGNPLYPQREIEVAKEVAISSSGGGTHTGQIGGKMIVIDNLLDQDAFPWHADWYRMQVRQALGDLSDDSYRLWYNENADHEMVDVPVGDRTSRLIDFRGIYERALRDVSAWVENDLAPPRSSQYNVSNSQIRLAATAAQRRGIQPVIDMTVDGASKTRTPAGQAVTLHARIQVPPDAGQVDSVEWDVQGRGEFVRGTFTSSNGTVEVETTARYDKPGTYFPAIRAGSQKKPGAEFGQALNLGRARVVVDPITMSERQNGTVKWFNDEKGYGFITPESGADLFVHFRAIEGTGFRSLKEGQRVSFEAVQGQKGMQADKVHVEEA</sequence>
<dbReference type="EMBL" id="MSFO01000001">
    <property type="protein sequence ID" value="PLB55900.1"/>
    <property type="molecule type" value="Genomic_DNA"/>
</dbReference>
<dbReference type="InterPro" id="IPR002059">
    <property type="entry name" value="CSP_DNA-bd"/>
</dbReference>
<dbReference type="InterPro" id="IPR019844">
    <property type="entry name" value="CSD_CS"/>
</dbReference>
<dbReference type="PANTHER" id="PTHR11544">
    <property type="entry name" value="COLD SHOCK DOMAIN CONTAINING PROTEINS"/>
    <property type="match status" value="1"/>
</dbReference>
<comment type="caution">
    <text evidence="3">The sequence shown here is derived from an EMBL/GenBank/DDBJ whole genome shotgun (WGS) entry which is preliminary data.</text>
</comment>
<dbReference type="Pfam" id="PF00313">
    <property type="entry name" value="CSD"/>
    <property type="match status" value="1"/>
</dbReference>
<feature type="transmembrane region" description="Helical" evidence="1">
    <location>
        <begin position="96"/>
        <end position="118"/>
    </location>
</feature>
<dbReference type="VEuPathDB" id="FungiDB:P170DRAFT_471295"/>
<dbReference type="OrthoDB" id="422005at2759"/>
<dbReference type="InterPro" id="IPR011129">
    <property type="entry name" value="CSD"/>
</dbReference>
<gene>
    <name evidence="3" type="ORF">P170DRAFT_471295</name>
</gene>
<dbReference type="InterPro" id="IPR012340">
    <property type="entry name" value="NA-bd_OB-fold"/>
</dbReference>
<dbReference type="GO" id="GO:0003676">
    <property type="term" value="F:nucleic acid binding"/>
    <property type="evidence" value="ECO:0007669"/>
    <property type="project" value="InterPro"/>
</dbReference>
<dbReference type="PROSITE" id="PS51857">
    <property type="entry name" value="CSD_2"/>
    <property type="match status" value="1"/>
</dbReference>
<proteinExistence type="predicted"/>
<dbReference type="GeneID" id="36560525"/>
<dbReference type="CDD" id="cd04458">
    <property type="entry name" value="CSP_CDS"/>
    <property type="match status" value="1"/>
</dbReference>
<dbReference type="SMART" id="SM00357">
    <property type="entry name" value="CSP"/>
    <property type="match status" value="1"/>
</dbReference>
<feature type="domain" description="CSD" evidence="2">
    <location>
        <begin position="767"/>
        <end position="831"/>
    </location>
</feature>
<accession>A0A2I2GSR2</accession>
<dbReference type="RefSeq" id="XP_024711202.1">
    <property type="nucleotide sequence ID" value="XM_024852827.1"/>
</dbReference>
<evidence type="ECO:0000313" key="4">
    <source>
        <dbReference type="Proteomes" id="UP000234275"/>
    </source>
</evidence>
<dbReference type="InterPro" id="IPR050181">
    <property type="entry name" value="Cold_shock_domain"/>
</dbReference>
<keyword evidence="1" id="KW-0472">Membrane</keyword>
<dbReference type="SUPFAM" id="SSF50249">
    <property type="entry name" value="Nucleic acid-binding proteins"/>
    <property type="match status" value="1"/>
</dbReference>
<dbReference type="Gene3D" id="2.40.50.140">
    <property type="entry name" value="Nucleic acid-binding proteins"/>
    <property type="match status" value="1"/>
</dbReference>
<evidence type="ECO:0000259" key="2">
    <source>
        <dbReference type="PROSITE" id="PS51857"/>
    </source>
</evidence>
<reference evidence="3 4" key="1">
    <citation type="submission" date="2016-12" db="EMBL/GenBank/DDBJ databases">
        <title>The genomes of Aspergillus section Nigri reveals drivers in fungal speciation.</title>
        <authorList>
            <consortium name="DOE Joint Genome Institute"/>
            <person name="Vesth T.C."/>
            <person name="Nybo J."/>
            <person name="Theobald S."/>
            <person name="Brandl J."/>
            <person name="Frisvad J.C."/>
            <person name="Nielsen K.F."/>
            <person name="Lyhne E.K."/>
            <person name="Kogle M.E."/>
            <person name="Kuo A."/>
            <person name="Riley R."/>
            <person name="Clum A."/>
            <person name="Nolan M."/>
            <person name="Lipzen A."/>
            <person name="Salamov A."/>
            <person name="Henrissat B."/>
            <person name="Wiebenga A."/>
            <person name="De Vries R.P."/>
            <person name="Grigoriev I.V."/>
            <person name="Mortensen U.H."/>
            <person name="Andersen M.R."/>
            <person name="Baker S.E."/>
        </authorList>
    </citation>
    <scope>NUCLEOTIDE SEQUENCE [LARGE SCALE GENOMIC DNA]</scope>
    <source>
        <strain evidence="3 4">IBT 23096</strain>
    </source>
</reference>
<dbReference type="STRING" id="1392250.A0A2I2GSR2"/>
<keyword evidence="4" id="KW-1185">Reference proteome</keyword>
<evidence type="ECO:0000313" key="3">
    <source>
        <dbReference type="EMBL" id="PLB55900.1"/>
    </source>
</evidence>
<organism evidence="3 4">
    <name type="scientific">Aspergillus steynii IBT 23096</name>
    <dbReference type="NCBI Taxonomy" id="1392250"/>
    <lineage>
        <taxon>Eukaryota</taxon>
        <taxon>Fungi</taxon>
        <taxon>Dikarya</taxon>
        <taxon>Ascomycota</taxon>
        <taxon>Pezizomycotina</taxon>
        <taxon>Eurotiomycetes</taxon>
        <taxon>Eurotiomycetidae</taxon>
        <taxon>Eurotiales</taxon>
        <taxon>Aspergillaceae</taxon>
        <taxon>Aspergillus</taxon>
        <taxon>Aspergillus subgen. Circumdati</taxon>
    </lineage>
</organism>